<keyword evidence="4" id="KW-1185">Reference proteome</keyword>
<accession>A0ABY5VFV3</accession>
<dbReference type="EMBL" id="CP102290">
    <property type="protein sequence ID" value="UWP59385.1"/>
    <property type="molecule type" value="Genomic_DNA"/>
</dbReference>
<organism evidence="3 4">
    <name type="scientific">Ruminococcus gauvreauii</name>
    <dbReference type="NCBI Taxonomy" id="438033"/>
    <lineage>
        <taxon>Bacteria</taxon>
        <taxon>Bacillati</taxon>
        <taxon>Bacillota</taxon>
        <taxon>Clostridia</taxon>
        <taxon>Eubacteriales</taxon>
        <taxon>Oscillospiraceae</taxon>
        <taxon>Ruminococcus</taxon>
    </lineage>
</organism>
<dbReference type="InterPro" id="IPR003010">
    <property type="entry name" value="C-N_Hydrolase"/>
</dbReference>
<sequence>MAESILNLAVVNLKTAWGNKPMNLMRICGYAKEAARAGADMIVLPELALTGYDDESDKERHQKMQTLLAEPIPGPSSQAVSKLAQQTGTYILFGMPEKDSLDETIIYNSVAVCKPDGTVDAFRKLHMPAGEVSWATRGNEPYFLETNFGVIGLGICYDSYKFPEMIRLTKARGGQLFINVTALPFEDILPNINRDDLESMVLVNSIYIASSNLVGLDLVKHFMGGSSVIGPGCRPGDAVYYAGFAFGDPRGCNPGIFMATIDLSAAAGECNREEKIFTIDPATGKTGWRPLIYRKMYQEILEDAAWRMKVR</sequence>
<dbReference type="Pfam" id="PF00795">
    <property type="entry name" value="CN_hydrolase"/>
    <property type="match status" value="1"/>
</dbReference>
<proteinExistence type="predicted"/>
<evidence type="ECO:0000313" key="3">
    <source>
        <dbReference type="EMBL" id="UWP59385.1"/>
    </source>
</evidence>
<keyword evidence="1 3" id="KW-0378">Hydrolase</keyword>
<evidence type="ECO:0000256" key="1">
    <source>
        <dbReference type="ARBA" id="ARBA00022801"/>
    </source>
</evidence>
<dbReference type="Gene3D" id="3.60.110.10">
    <property type="entry name" value="Carbon-nitrogen hydrolase"/>
    <property type="match status" value="1"/>
</dbReference>
<evidence type="ECO:0000313" key="4">
    <source>
        <dbReference type="Proteomes" id="UP001060164"/>
    </source>
</evidence>
<dbReference type="InterPro" id="IPR050345">
    <property type="entry name" value="Aliph_Amidase/BUP"/>
</dbReference>
<dbReference type="SUPFAM" id="SSF56317">
    <property type="entry name" value="Carbon-nitrogen hydrolase"/>
    <property type="match status" value="1"/>
</dbReference>
<feature type="domain" description="CN hydrolase" evidence="2">
    <location>
        <begin position="6"/>
        <end position="263"/>
    </location>
</feature>
<protein>
    <submittedName>
        <fullName evidence="3">Carbon-nitrogen hydrolase family protein</fullName>
    </submittedName>
</protein>
<dbReference type="CDD" id="cd07197">
    <property type="entry name" value="nitrilase"/>
    <property type="match status" value="1"/>
</dbReference>
<dbReference type="InterPro" id="IPR036526">
    <property type="entry name" value="C-N_Hydrolase_sf"/>
</dbReference>
<dbReference type="RefSeq" id="WP_028527998.1">
    <property type="nucleotide sequence ID" value="NZ_CABLBR010000006.1"/>
</dbReference>
<name>A0ABY5VFV3_9FIRM</name>
<dbReference type="PANTHER" id="PTHR43674">
    <property type="entry name" value="NITRILASE C965.09-RELATED"/>
    <property type="match status" value="1"/>
</dbReference>
<dbReference type="PROSITE" id="PS50263">
    <property type="entry name" value="CN_HYDROLASE"/>
    <property type="match status" value="1"/>
</dbReference>
<reference evidence="3" key="1">
    <citation type="journal article" date="2022" name="Cell">
        <title>Design, construction, and in vivo augmentation of a complex gut microbiome.</title>
        <authorList>
            <person name="Cheng A.G."/>
            <person name="Ho P.Y."/>
            <person name="Aranda-Diaz A."/>
            <person name="Jain S."/>
            <person name="Yu F.B."/>
            <person name="Meng X."/>
            <person name="Wang M."/>
            <person name="Iakiviak M."/>
            <person name="Nagashima K."/>
            <person name="Zhao A."/>
            <person name="Murugkar P."/>
            <person name="Patil A."/>
            <person name="Atabakhsh K."/>
            <person name="Weakley A."/>
            <person name="Yan J."/>
            <person name="Brumbaugh A.R."/>
            <person name="Higginbottom S."/>
            <person name="Dimas A."/>
            <person name="Shiver A.L."/>
            <person name="Deutschbauer A."/>
            <person name="Neff N."/>
            <person name="Sonnenburg J.L."/>
            <person name="Huang K.C."/>
            <person name="Fischbach M.A."/>
        </authorList>
    </citation>
    <scope>NUCLEOTIDE SEQUENCE</scope>
    <source>
        <strain evidence="3">DSM 19829</strain>
    </source>
</reference>
<dbReference type="PANTHER" id="PTHR43674:SF16">
    <property type="entry name" value="CARBON-NITROGEN FAMILY, PUTATIVE (AFU_ORTHOLOGUE AFUA_5G02350)-RELATED"/>
    <property type="match status" value="1"/>
</dbReference>
<evidence type="ECO:0000259" key="2">
    <source>
        <dbReference type="PROSITE" id="PS50263"/>
    </source>
</evidence>
<gene>
    <name evidence="3" type="ORF">NQ502_18835</name>
</gene>
<dbReference type="GO" id="GO:0016787">
    <property type="term" value="F:hydrolase activity"/>
    <property type="evidence" value="ECO:0007669"/>
    <property type="project" value="UniProtKB-KW"/>
</dbReference>
<dbReference type="Proteomes" id="UP001060164">
    <property type="component" value="Chromosome"/>
</dbReference>